<keyword evidence="2" id="KW-1185">Reference proteome</keyword>
<proteinExistence type="predicted"/>
<comment type="caution">
    <text evidence="1">The sequence shown here is derived from an EMBL/GenBank/DDBJ whole genome shotgun (WGS) entry which is preliminary data.</text>
</comment>
<dbReference type="AlphaFoldDB" id="A0A8J6AZ15"/>
<evidence type="ECO:0000313" key="2">
    <source>
        <dbReference type="Proteomes" id="UP000717585"/>
    </source>
</evidence>
<reference evidence="1" key="1">
    <citation type="submission" date="2021-05" db="EMBL/GenBank/DDBJ databases">
        <title>A free-living protist that lacks canonical eukaryotic 1 DNA replication and segregation systems.</title>
        <authorList>
            <person name="Salas-Leiva D.E."/>
            <person name="Tromer E.C."/>
            <person name="Curtis B.A."/>
            <person name="Jerlstrom-Hultqvist J."/>
            <person name="Kolisko M."/>
            <person name="Yi Z."/>
            <person name="Salas-Leiva J.S."/>
            <person name="Gallot-Lavallee L."/>
            <person name="Kops G.J.P.L."/>
            <person name="Archibald J.M."/>
            <person name="Simpson A.G.B."/>
            <person name="Roger A.J."/>
        </authorList>
    </citation>
    <scope>NUCLEOTIDE SEQUENCE</scope>
    <source>
        <strain evidence="1">BICM</strain>
    </source>
</reference>
<gene>
    <name evidence="1" type="ORF">J8273_6992</name>
</gene>
<accession>A0A8J6AZ15</accession>
<sequence>MNLDAELERAHSIEWKFNDAIFAKHMSAIGSMVDEVVAPVESLISVQIIELAASLATTVQKLLPMTSAQSVPTDLPARSASVVMSFHTAHCQALADATRRHVPHSAVLSPQYTMESVYSTMATALGLDGRQCESPAHLHALVKGRQAVRPGAWFSDQDSASRMDPLAVVIVVDPHVASLELYYDVIKTLPLRVVTVVPEHLRTQQRPSWVIQCCIPAPVVSSSALGDLLANLSPYAKVSHRQVTELVKLYEQGAPIISKLRRLLTFGLIRRLDVVFSFQAPPSFDAEPAPYTDRDHGQGLQAGCPCAKAEVESSVGRLRNAGRLVDLLRPVVSGVLRAYPRLKEKFDAPDVFYYLLSDPAGDVGALVSGSAGMVPVDDLRATVAEFYQDARLLLPHTVQSKVEAVLSGDSDGRASRKHLAECLTPILRHATTVARLLLLPAPPVTDGLPTESVVAELYAPAGRRSEVPGVLGFRQFPCVATAWHCLTLGGVKDRDTALPLIARMTENGVPQDQIYESLAELGRLGLVLVRESANRDRDSYEVMAASVGLCGQS</sequence>
<name>A0A8J6AZ15_9EUKA</name>
<evidence type="ECO:0000313" key="1">
    <source>
        <dbReference type="EMBL" id="KAG9390739.1"/>
    </source>
</evidence>
<dbReference type="EMBL" id="JAHDYR010000062">
    <property type="protein sequence ID" value="KAG9390739.1"/>
    <property type="molecule type" value="Genomic_DNA"/>
</dbReference>
<protein>
    <submittedName>
        <fullName evidence="1">Uncharacterized protein</fullName>
    </submittedName>
</protein>
<organism evidence="1 2">
    <name type="scientific">Carpediemonas membranifera</name>
    <dbReference type="NCBI Taxonomy" id="201153"/>
    <lineage>
        <taxon>Eukaryota</taxon>
        <taxon>Metamonada</taxon>
        <taxon>Carpediemonas-like organisms</taxon>
        <taxon>Carpediemonas</taxon>
    </lineage>
</organism>
<dbReference type="Proteomes" id="UP000717585">
    <property type="component" value="Unassembled WGS sequence"/>
</dbReference>